<dbReference type="STRING" id="400772.RR49_01453"/>
<dbReference type="PATRIC" id="fig|400772.4.peg.1476"/>
<protein>
    <submittedName>
        <fullName evidence="2">Uncharacterized protein</fullName>
    </submittedName>
</protein>
<evidence type="ECO:0000313" key="2">
    <source>
        <dbReference type="EMBL" id="KJL36702.1"/>
    </source>
</evidence>
<evidence type="ECO:0000256" key="1">
    <source>
        <dbReference type="SAM" id="MobiDB-lite"/>
    </source>
</evidence>
<keyword evidence="3" id="KW-1185">Reference proteome</keyword>
<dbReference type="EMBL" id="JYIY01000072">
    <property type="protein sequence ID" value="KJL36702.1"/>
    <property type="molecule type" value="Genomic_DNA"/>
</dbReference>
<evidence type="ECO:0000313" key="3">
    <source>
        <dbReference type="Proteomes" id="UP000033451"/>
    </source>
</evidence>
<reference evidence="2" key="1">
    <citation type="submission" date="2015-02" db="EMBL/GenBank/DDBJ databases">
        <title>Draft genome sequences of ten Microbacterium spp. with emphasis on heavy metal contaminated environments.</title>
        <authorList>
            <person name="Corretto E."/>
        </authorList>
    </citation>
    <scope>NUCLEOTIDE SEQUENCE [LARGE SCALE GENOMIC DNA]</scope>
    <source>
        <strain evidence="2">DSM 18659</strain>
    </source>
</reference>
<dbReference type="AlphaFoldDB" id="A0A0F0LTW7"/>
<feature type="compositionally biased region" description="Basic and acidic residues" evidence="1">
    <location>
        <begin position="1"/>
        <end position="12"/>
    </location>
</feature>
<gene>
    <name evidence="2" type="ORF">RR49_01453</name>
</gene>
<dbReference type="Proteomes" id="UP000033451">
    <property type="component" value="Unassembled WGS sequence"/>
</dbReference>
<name>A0A0F0LTW7_9MICO</name>
<dbReference type="RefSeq" id="WP_048809105.1">
    <property type="nucleotide sequence ID" value="NZ_DAIQHQ010000011.1"/>
</dbReference>
<accession>A0A0F0LTW7</accession>
<dbReference type="OrthoDB" id="5081952at2"/>
<organism evidence="2 3">
    <name type="scientific">Microbacterium ginsengisoli</name>
    <dbReference type="NCBI Taxonomy" id="400772"/>
    <lineage>
        <taxon>Bacteria</taxon>
        <taxon>Bacillati</taxon>
        <taxon>Actinomycetota</taxon>
        <taxon>Actinomycetes</taxon>
        <taxon>Micrococcales</taxon>
        <taxon>Microbacteriaceae</taxon>
        <taxon>Microbacterium</taxon>
    </lineage>
</organism>
<sequence>MTRGEPEPRDEGIDAASEVPIDAHPAFDQVPAIDVIDGELVPRSPRTRP</sequence>
<comment type="caution">
    <text evidence="2">The sequence shown here is derived from an EMBL/GenBank/DDBJ whole genome shotgun (WGS) entry which is preliminary data.</text>
</comment>
<proteinExistence type="predicted"/>
<feature type="region of interest" description="Disordered" evidence="1">
    <location>
        <begin position="1"/>
        <end position="49"/>
    </location>
</feature>